<dbReference type="GeneID" id="40833978"/>
<protein>
    <recommendedName>
        <fullName evidence="4">Alkaline shock response membrane anchor protein AmaP</fullName>
    </recommendedName>
</protein>
<evidence type="ECO:0008006" key="4">
    <source>
        <dbReference type="Google" id="ProtNLM"/>
    </source>
</evidence>
<feature type="transmembrane region" description="Helical" evidence="1">
    <location>
        <begin position="56"/>
        <end position="77"/>
    </location>
</feature>
<evidence type="ECO:0000313" key="3">
    <source>
        <dbReference type="Proteomes" id="UP000199063"/>
    </source>
</evidence>
<keyword evidence="1" id="KW-0472">Membrane</keyword>
<evidence type="ECO:0000313" key="2">
    <source>
        <dbReference type="EMBL" id="SDN63099.1"/>
    </source>
</evidence>
<dbReference type="EMBL" id="FNHI01000031">
    <property type="protein sequence ID" value="SDN63099.1"/>
    <property type="molecule type" value="Genomic_DNA"/>
</dbReference>
<keyword evidence="1" id="KW-0812">Transmembrane</keyword>
<accession>A0A1H0CZ12</accession>
<dbReference type="RefSeq" id="WP_093661845.1">
    <property type="nucleotide sequence ID" value="NZ_FNHI01000031.1"/>
</dbReference>
<dbReference type="STRING" id="1196353.SAMN05444921_13180"/>
<dbReference type="OrthoDB" id="3363827at2"/>
<gene>
    <name evidence="2" type="ORF">SAMN05444921_13180</name>
</gene>
<organism evidence="2 3">
    <name type="scientific">Streptomyces wuyuanensis</name>
    <dbReference type="NCBI Taxonomy" id="1196353"/>
    <lineage>
        <taxon>Bacteria</taxon>
        <taxon>Bacillati</taxon>
        <taxon>Actinomycetota</taxon>
        <taxon>Actinomycetes</taxon>
        <taxon>Kitasatosporales</taxon>
        <taxon>Streptomycetaceae</taxon>
        <taxon>Streptomyces</taxon>
    </lineage>
</organism>
<dbReference type="Proteomes" id="UP000199063">
    <property type="component" value="Unassembled WGS sequence"/>
</dbReference>
<keyword evidence="1" id="KW-1133">Transmembrane helix</keyword>
<proteinExistence type="predicted"/>
<sequence length="190" mass="20102">MTSLNRPARLNRALLAVFGVALLAAGLFAVAAHFSRLAFLDAGAPLIGDAAAPPTWALWATAAAAIVLGLLALRWLAAQVARRPKAHAWHLERNPAQGSTRLAANAATVPFLSDVTTYPGVRNARATLAGSHENPTLALVITTDQDGDLAAINHRLTTHGLPRLRQALDLGNLPLTVEYRLTTHTGTRAH</sequence>
<dbReference type="AlphaFoldDB" id="A0A1H0CZ12"/>
<reference evidence="3" key="1">
    <citation type="submission" date="2016-10" db="EMBL/GenBank/DDBJ databases">
        <authorList>
            <person name="Varghese N."/>
            <person name="Submissions S."/>
        </authorList>
    </citation>
    <scope>NUCLEOTIDE SEQUENCE [LARGE SCALE GENOMIC DNA]</scope>
    <source>
        <strain evidence="3">CGMCC 4.7042</strain>
    </source>
</reference>
<keyword evidence="3" id="KW-1185">Reference proteome</keyword>
<name>A0A1H0CZ12_9ACTN</name>
<evidence type="ECO:0000256" key="1">
    <source>
        <dbReference type="SAM" id="Phobius"/>
    </source>
</evidence>